<evidence type="ECO:0000313" key="3">
    <source>
        <dbReference type="Proteomes" id="UP001066276"/>
    </source>
</evidence>
<gene>
    <name evidence="2" type="ORF">NDU88_011363</name>
</gene>
<sequence length="215" mass="21947">MGPDDSPPNSYGGWPFASAPSGPQSGLLTWGMLGTHSDSEGACPPPAAHSSGPQYAVVHLVRRADKRLTAVPSTGLIQDASLRGGSVKAQSPHVSPGPAAGPLLACPVRGPGTPGLAAVVSSKNAAAEIRTRKCLSRHLCTVRDPRSPRGHPFRAVPVTAHNSPQLRAPRGLASQPPPPVGPWGVQGTQGAPPRSPAACPGARSKSLLDPVAERQ</sequence>
<protein>
    <submittedName>
        <fullName evidence="2">Uncharacterized protein</fullName>
    </submittedName>
</protein>
<keyword evidence="3" id="KW-1185">Reference proteome</keyword>
<feature type="region of interest" description="Disordered" evidence="1">
    <location>
        <begin position="142"/>
        <end position="215"/>
    </location>
</feature>
<organism evidence="2 3">
    <name type="scientific">Pleurodeles waltl</name>
    <name type="common">Iberian ribbed newt</name>
    <dbReference type="NCBI Taxonomy" id="8319"/>
    <lineage>
        <taxon>Eukaryota</taxon>
        <taxon>Metazoa</taxon>
        <taxon>Chordata</taxon>
        <taxon>Craniata</taxon>
        <taxon>Vertebrata</taxon>
        <taxon>Euteleostomi</taxon>
        <taxon>Amphibia</taxon>
        <taxon>Batrachia</taxon>
        <taxon>Caudata</taxon>
        <taxon>Salamandroidea</taxon>
        <taxon>Salamandridae</taxon>
        <taxon>Pleurodelinae</taxon>
        <taxon>Pleurodeles</taxon>
    </lineage>
</organism>
<feature type="region of interest" description="Disordered" evidence="1">
    <location>
        <begin position="25"/>
        <end position="52"/>
    </location>
</feature>
<name>A0AAV7QX07_PLEWA</name>
<dbReference type="Proteomes" id="UP001066276">
    <property type="component" value="Chromosome 6"/>
</dbReference>
<dbReference type="AlphaFoldDB" id="A0AAV7QX07"/>
<comment type="caution">
    <text evidence="2">The sequence shown here is derived from an EMBL/GenBank/DDBJ whole genome shotgun (WGS) entry which is preliminary data.</text>
</comment>
<evidence type="ECO:0000313" key="2">
    <source>
        <dbReference type="EMBL" id="KAJ1145071.1"/>
    </source>
</evidence>
<reference evidence="2" key="1">
    <citation type="journal article" date="2022" name="bioRxiv">
        <title>Sequencing and chromosome-scale assembly of the giantPleurodeles waltlgenome.</title>
        <authorList>
            <person name="Brown T."/>
            <person name="Elewa A."/>
            <person name="Iarovenko S."/>
            <person name="Subramanian E."/>
            <person name="Araus A.J."/>
            <person name="Petzold A."/>
            <person name="Susuki M."/>
            <person name="Suzuki K.-i.T."/>
            <person name="Hayashi T."/>
            <person name="Toyoda A."/>
            <person name="Oliveira C."/>
            <person name="Osipova E."/>
            <person name="Leigh N.D."/>
            <person name="Simon A."/>
            <person name="Yun M.H."/>
        </authorList>
    </citation>
    <scope>NUCLEOTIDE SEQUENCE</scope>
    <source>
        <strain evidence="2">20211129_DDA</strain>
        <tissue evidence="2">Liver</tissue>
    </source>
</reference>
<dbReference type="EMBL" id="JANPWB010000010">
    <property type="protein sequence ID" value="KAJ1145071.1"/>
    <property type="molecule type" value="Genomic_DNA"/>
</dbReference>
<proteinExistence type="predicted"/>
<accession>A0AAV7QX07</accession>
<evidence type="ECO:0000256" key="1">
    <source>
        <dbReference type="SAM" id="MobiDB-lite"/>
    </source>
</evidence>